<proteinExistence type="inferred from homology"/>
<keyword evidence="2 6" id="KW-1003">Cell membrane</keyword>
<feature type="transmembrane region" description="Helical" evidence="6">
    <location>
        <begin position="636"/>
        <end position="657"/>
    </location>
</feature>
<dbReference type="InterPro" id="IPR027022">
    <property type="entry name" value="ABC_permease_BceB-typ"/>
</dbReference>
<dbReference type="PIRSF" id="PIRSF018968">
    <property type="entry name" value="ABC_permease_BceB"/>
    <property type="match status" value="1"/>
</dbReference>
<evidence type="ECO:0000256" key="3">
    <source>
        <dbReference type="ARBA" id="ARBA00022692"/>
    </source>
</evidence>
<feature type="transmembrane region" description="Helical" evidence="6">
    <location>
        <begin position="107"/>
        <end position="136"/>
    </location>
</feature>
<protein>
    <submittedName>
        <fullName evidence="8">ABC transporter permease</fullName>
    </submittedName>
</protein>
<evidence type="ECO:0000256" key="6">
    <source>
        <dbReference type="PIRNR" id="PIRNR018968"/>
    </source>
</evidence>
<evidence type="ECO:0000256" key="1">
    <source>
        <dbReference type="ARBA" id="ARBA00004651"/>
    </source>
</evidence>
<comment type="caution">
    <text evidence="8">The sequence shown here is derived from an EMBL/GenBank/DDBJ whole genome shotgun (WGS) entry which is preliminary data.</text>
</comment>
<feature type="transmembrane region" description="Helical" evidence="6">
    <location>
        <begin position="602"/>
        <end position="624"/>
    </location>
</feature>
<feature type="transmembrane region" description="Helical" evidence="6">
    <location>
        <begin position="284"/>
        <end position="311"/>
    </location>
</feature>
<organism evidence="8 9">
    <name type="scientific">Eubacterium segne</name>
    <dbReference type="NCBI Taxonomy" id="2763045"/>
    <lineage>
        <taxon>Bacteria</taxon>
        <taxon>Bacillati</taxon>
        <taxon>Bacillota</taxon>
        <taxon>Clostridia</taxon>
        <taxon>Eubacteriales</taxon>
        <taxon>Eubacteriaceae</taxon>
        <taxon>Eubacterium</taxon>
    </lineage>
</organism>
<keyword evidence="6" id="KW-0813">Transport</keyword>
<keyword evidence="5 6" id="KW-0472">Membrane</keyword>
<comment type="subcellular location">
    <subcellularLocation>
        <location evidence="1 6">Cell membrane</location>
        <topology evidence="1 6">Multi-pass membrane protein</topology>
    </subcellularLocation>
</comment>
<evidence type="ECO:0000256" key="4">
    <source>
        <dbReference type="ARBA" id="ARBA00022989"/>
    </source>
</evidence>
<dbReference type="Pfam" id="PF02687">
    <property type="entry name" value="FtsX"/>
    <property type="match status" value="2"/>
</dbReference>
<feature type="transmembrane region" description="Helical" evidence="6">
    <location>
        <begin position="156"/>
        <end position="178"/>
    </location>
</feature>
<dbReference type="PANTHER" id="PTHR46795">
    <property type="entry name" value="ABC TRANSPORTER PERMEASE-RELATED-RELATED"/>
    <property type="match status" value="1"/>
</dbReference>
<dbReference type="PANTHER" id="PTHR46795:SF3">
    <property type="entry name" value="ABC TRANSPORTER PERMEASE"/>
    <property type="match status" value="1"/>
</dbReference>
<evidence type="ECO:0000256" key="5">
    <source>
        <dbReference type="ARBA" id="ARBA00023136"/>
    </source>
</evidence>
<dbReference type="EMBL" id="JACOOZ010000009">
    <property type="protein sequence ID" value="MBC5668680.1"/>
    <property type="molecule type" value="Genomic_DNA"/>
</dbReference>
<feature type="transmembrane region" description="Helical" evidence="6">
    <location>
        <begin position="21"/>
        <end position="38"/>
    </location>
</feature>
<keyword evidence="3 6" id="KW-0812">Transmembrane</keyword>
<reference evidence="8 9" key="1">
    <citation type="submission" date="2020-08" db="EMBL/GenBank/DDBJ databases">
        <title>Genome public.</title>
        <authorList>
            <person name="Liu C."/>
            <person name="Sun Q."/>
        </authorList>
    </citation>
    <scope>NUCLEOTIDE SEQUENCE [LARGE SCALE GENOMIC DNA]</scope>
    <source>
        <strain evidence="8 9">BX4</strain>
    </source>
</reference>
<dbReference type="InterPro" id="IPR052536">
    <property type="entry name" value="ABC-4_Integral_Memb_Prot"/>
</dbReference>
<feature type="transmembrane region" description="Helical" evidence="6">
    <location>
        <begin position="541"/>
        <end position="568"/>
    </location>
</feature>
<feature type="domain" description="ABC3 transporter permease C-terminal" evidence="7">
    <location>
        <begin position="66"/>
        <end position="180"/>
    </location>
</feature>
<dbReference type="InterPro" id="IPR003838">
    <property type="entry name" value="ABC3_permease_C"/>
</dbReference>
<comment type="similarity">
    <text evidence="6">Belongs to the ABC-4 integral membrane protein family.</text>
</comment>
<feature type="domain" description="ABC3 transporter permease C-terminal" evidence="7">
    <location>
        <begin position="552"/>
        <end position="658"/>
    </location>
</feature>
<dbReference type="RefSeq" id="WP_186840624.1">
    <property type="nucleotide sequence ID" value="NZ_JACOOZ010000009.1"/>
</dbReference>
<evidence type="ECO:0000259" key="7">
    <source>
        <dbReference type="Pfam" id="PF02687"/>
    </source>
</evidence>
<evidence type="ECO:0000313" key="9">
    <source>
        <dbReference type="Proteomes" id="UP000597877"/>
    </source>
</evidence>
<evidence type="ECO:0000256" key="2">
    <source>
        <dbReference type="ARBA" id="ARBA00022475"/>
    </source>
</evidence>
<keyword evidence="4 6" id="KW-1133">Transmembrane helix</keyword>
<feature type="transmembrane region" description="Helical" evidence="6">
    <location>
        <begin position="58"/>
        <end position="78"/>
    </location>
</feature>
<feature type="transmembrane region" description="Helical" evidence="6">
    <location>
        <begin position="231"/>
        <end position="254"/>
    </location>
</feature>
<sequence length="672" mass="77355">MNKKLYFRLALRNVKNNKSTFLPFSISTSAIIAMFYMLYSIYEQVNENMFSGAEQMRIILNLGVSICGIFSVFVLIYTNGFLMKRRSREFGLYSVLGMEKKHITKIVFWEIVIVALGCITTGILAGIALSKLMFMVLLKILNLKTDFAFGVYPKPVLFTIIVFDLIFAIVIFLNSVRVHRLKPVELIRNENAGEREPKAKWLLAILGLVTLALGYYLALTAKSPMDAMGRFFMAALCVIIGTYLLFMSVSIAFLKILKKNKKFYYDKKHFITVSGMMYRMKQNAAGLATICILSTCVLVVLSTTVSLYVGMEDVLRGRFPKDVMTNYLYLEDSDSSEEQKENHYDYQKVQDACQSRADEYNVKIQDEDKYYSIDDIGALQNGRYSMENISTNNMVNFKVKLLEDYNRANSENITLNSNEVIVYSSDAGRINSQKLSICNKEYTIKKKLEKLPVDEKELQLYDTLYIVVKDMDAMKEIRDVINENTKDDFVCNIKYNYEFNLAGDFKDKEEYCQGLRDVINHTGIAHTDEVGSIYTSRQNFFGLYGSLFFIGIFIGTMFLITTVMIIYYKQLSEGYQDRRRFEIMKKVGMDDKETKSVIKTQILMVFFLPIFMAVIHICFAFDIIRKMLVSLNFNNTPLYIVCTVMVTLVFFIVYGIVYTITAGTYYRVINKG</sequence>
<dbReference type="Proteomes" id="UP000597877">
    <property type="component" value="Unassembled WGS sequence"/>
</dbReference>
<accession>A0ABR7F743</accession>
<evidence type="ECO:0000313" key="8">
    <source>
        <dbReference type="EMBL" id="MBC5668680.1"/>
    </source>
</evidence>
<gene>
    <name evidence="8" type="ORF">H8S00_11935</name>
</gene>
<feature type="transmembrane region" description="Helical" evidence="6">
    <location>
        <begin position="199"/>
        <end position="219"/>
    </location>
</feature>
<name>A0ABR7F743_9FIRM</name>
<keyword evidence="9" id="KW-1185">Reference proteome</keyword>